<accession>A0ACB8SQK9</accession>
<keyword evidence="2" id="KW-1185">Reference proteome</keyword>
<dbReference type="EMBL" id="MU277239">
    <property type="protein sequence ID" value="KAI0058118.1"/>
    <property type="molecule type" value="Genomic_DNA"/>
</dbReference>
<sequence length="157" mass="17242">MMVADAVDTVSFGIPISYVTHSVPSGGYHSQPIYPVYLPPQEQLSLPAPSPLPLPPPSAVIYQPNPQPLHRTIKWADPPTLEREPSPPPSPVKKRRVYKPIQPIACFFCRTRKIACGPPPGGGEDKTCAQCLRRGYTCEYPTESHRGCRRLTTAQAA</sequence>
<reference evidence="1" key="1">
    <citation type="submission" date="2021-03" db="EMBL/GenBank/DDBJ databases">
        <authorList>
            <consortium name="DOE Joint Genome Institute"/>
            <person name="Ahrendt S."/>
            <person name="Looney B.P."/>
            <person name="Miyauchi S."/>
            <person name="Morin E."/>
            <person name="Drula E."/>
            <person name="Courty P.E."/>
            <person name="Chicoki N."/>
            <person name="Fauchery L."/>
            <person name="Kohler A."/>
            <person name="Kuo A."/>
            <person name="Labutti K."/>
            <person name="Pangilinan J."/>
            <person name="Lipzen A."/>
            <person name="Riley R."/>
            <person name="Andreopoulos W."/>
            <person name="He G."/>
            <person name="Johnson J."/>
            <person name="Barry K.W."/>
            <person name="Grigoriev I.V."/>
            <person name="Nagy L."/>
            <person name="Hibbett D."/>
            <person name="Henrissat B."/>
            <person name="Matheny P.B."/>
            <person name="Labbe J."/>
            <person name="Martin F."/>
        </authorList>
    </citation>
    <scope>NUCLEOTIDE SEQUENCE</scope>
    <source>
        <strain evidence="1">HHB10654</strain>
    </source>
</reference>
<organism evidence="1 2">
    <name type="scientific">Artomyces pyxidatus</name>
    <dbReference type="NCBI Taxonomy" id="48021"/>
    <lineage>
        <taxon>Eukaryota</taxon>
        <taxon>Fungi</taxon>
        <taxon>Dikarya</taxon>
        <taxon>Basidiomycota</taxon>
        <taxon>Agaricomycotina</taxon>
        <taxon>Agaricomycetes</taxon>
        <taxon>Russulales</taxon>
        <taxon>Auriscalpiaceae</taxon>
        <taxon>Artomyces</taxon>
    </lineage>
</organism>
<evidence type="ECO:0000313" key="1">
    <source>
        <dbReference type="EMBL" id="KAI0058118.1"/>
    </source>
</evidence>
<protein>
    <submittedName>
        <fullName evidence="1">Uncharacterized protein</fullName>
    </submittedName>
</protein>
<dbReference type="Proteomes" id="UP000814140">
    <property type="component" value="Unassembled WGS sequence"/>
</dbReference>
<proteinExistence type="predicted"/>
<gene>
    <name evidence="1" type="ORF">BV25DRAFT_1830482</name>
</gene>
<comment type="caution">
    <text evidence="1">The sequence shown here is derived from an EMBL/GenBank/DDBJ whole genome shotgun (WGS) entry which is preliminary data.</text>
</comment>
<name>A0ACB8SQK9_9AGAM</name>
<evidence type="ECO:0000313" key="2">
    <source>
        <dbReference type="Proteomes" id="UP000814140"/>
    </source>
</evidence>
<reference evidence="1" key="2">
    <citation type="journal article" date="2022" name="New Phytol.">
        <title>Evolutionary transition to the ectomycorrhizal habit in the genomes of a hyperdiverse lineage of mushroom-forming fungi.</title>
        <authorList>
            <person name="Looney B."/>
            <person name="Miyauchi S."/>
            <person name="Morin E."/>
            <person name="Drula E."/>
            <person name="Courty P.E."/>
            <person name="Kohler A."/>
            <person name="Kuo A."/>
            <person name="LaButti K."/>
            <person name="Pangilinan J."/>
            <person name="Lipzen A."/>
            <person name="Riley R."/>
            <person name="Andreopoulos W."/>
            <person name="He G."/>
            <person name="Johnson J."/>
            <person name="Nolan M."/>
            <person name="Tritt A."/>
            <person name="Barry K.W."/>
            <person name="Grigoriev I.V."/>
            <person name="Nagy L.G."/>
            <person name="Hibbett D."/>
            <person name="Henrissat B."/>
            <person name="Matheny P.B."/>
            <person name="Labbe J."/>
            <person name="Martin F.M."/>
        </authorList>
    </citation>
    <scope>NUCLEOTIDE SEQUENCE</scope>
    <source>
        <strain evidence="1">HHB10654</strain>
    </source>
</reference>